<sequence length="152" mass="17477">MKKLFYAATLTLLFATATPLYAAIPGTNEVQEVLRDNSGEITRETYYIGKQKVTIIMHRVKTRRISGIDDVESVYERSSWNGYFYYRQGGKRIKYTVRMESFMHGSRATSAGDIYLNGKKVGEFGDSFMSPDHPENSCWLILHGKKYKQPKQ</sequence>
<organism evidence="2 3">
    <name type="scientific">Prevotella vespertina</name>
    <dbReference type="NCBI Taxonomy" id="2608404"/>
    <lineage>
        <taxon>Bacteria</taxon>
        <taxon>Pseudomonadati</taxon>
        <taxon>Bacteroidota</taxon>
        <taxon>Bacteroidia</taxon>
        <taxon>Bacteroidales</taxon>
        <taxon>Prevotellaceae</taxon>
        <taxon>Prevotella</taxon>
    </lineage>
</organism>
<dbReference type="Proteomes" id="UP000482295">
    <property type="component" value="Unassembled WGS sequence"/>
</dbReference>
<evidence type="ECO:0000313" key="3">
    <source>
        <dbReference type="Proteomes" id="UP000482295"/>
    </source>
</evidence>
<evidence type="ECO:0000313" key="2">
    <source>
        <dbReference type="EMBL" id="MUL28772.1"/>
    </source>
</evidence>
<keyword evidence="3" id="KW-1185">Reference proteome</keyword>
<evidence type="ECO:0000256" key="1">
    <source>
        <dbReference type="SAM" id="SignalP"/>
    </source>
</evidence>
<dbReference type="EMBL" id="VVIQ01000014">
    <property type="protein sequence ID" value="MUL28772.1"/>
    <property type="molecule type" value="Genomic_DNA"/>
</dbReference>
<name>A0A7C9LCU2_9BACT</name>
<proteinExistence type="predicted"/>
<gene>
    <name evidence="2" type="ORF">F0475_10795</name>
</gene>
<dbReference type="RefSeq" id="WP_155716615.1">
    <property type="nucleotide sequence ID" value="NZ_VVIQ01000014.1"/>
</dbReference>
<feature type="signal peptide" evidence="1">
    <location>
        <begin position="1"/>
        <end position="22"/>
    </location>
</feature>
<feature type="chain" id="PRO_5028849472" evidence="1">
    <location>
        <begin position="23"/>
        <end position="152"/>
    </location>
</feature>
<keyword evidence="1" id="KW-0732">Signal</keyword>
<protein>
    <submittedName>
        <fullName evidence="2">Uncharacterized protein</fullName>
    </submittedName>
</protein>
<accession>A0A7C9LCU2</accession>
<reference evidence="2 3" key="1">
    <citation type="submission" date="2019-09" db="EMBL/GenBank/DDBJ databases">
        <title>Prevotella A2879 sp. nov., isolated from an abscess of a patient.</title>
        <authorList>
            <person name="Buhl M."/>
            <person name="Oberhettinger P."/>
        </authorList>
    </citation>
    <scope>NUCLEOTIDE SEQUENCE [LARGE SCALE GENOMIC DNA]</scope>
    <source>
        <strain evidence="2 3">A2879</strain>
    </source>
</reference>
<dbReference type="AlphaFoldDB" id="A0A7C9LCU2"/>
<comment type="caution">
    <text evidence="2">The sequence shown here is derived from an EMBL/GenBank/DDBJ whole genome shotgun (WGS) entry which is preliminary data.</text>
</comment>